<name>A0A918WJV2_STRCJ</name>
<protein>
    <submittedName>
        <fullName evidence="1">Uncharacterized protein</fullName>
    </submittedName>
</protein>
<dbReference type="Gene3D" id="2.60.120.620">
    <property type="entry name" value="q2cbj1_9rhob like domain"/>
    <property type="match status" value="1"/>
</dbReference>
<organism evidence="1 2">
    <name type="scientific">Streptomyces cinnamoneus</name>
    <name type="common">Streptoverticillium cinnamoneum</name>
    <dbReference type="NCBI Taxonomy" id="53446"/>
    <lineage>
        <taxon>Bacteria</taxon>
        <taxon>Bacillati</taxon>
        <taxon>Actinomycetota</taxon>
        <taxon>Actinomycetes</taxon>
        <taxon>Kitasatosporales</taxon>
        <taxon>Streptomycetaceae</taxon>
        <taxon>Streptomyces</taxon>
        <taxon>Streptomyces cinnamoneus group</taxon>
    </lineage>
</organism>
<evidence type="ECO:0000313" key="2">
    <source>
        <dbReference type="Proteomes" id="UP000646244"/>
    </source>
</evidence>
<proteinExistence type="predicted"/>
<comment type="caution">
    <text evidence="1">The sequence shown here is derived from an EMBL/GenBank/DDBJ whole genome shotgun (WGS) entry which is preliminary data.</text>
</comment>
<evidence type="ECO:0000313" key="1">
    <source>
        <dbReference type="EMBL" id="GHC52482.1"/>
    </source>
</evidence>
<accession>A0A918WJV2</accession>
<reference evidence="1" key="2">
    <citation type="submission" date="2020-09" db="EMBL/GenBank/DDBJ databases">
        <authorList>
            <person name="Sun Q."/>
            <person name="Ohkuma M."/>
        </authorList>
    </citation>
    <scope>NUCLEOTIDE SEQUENCE</scope>
    <source>
        <strain evidence="1">JCM 4633</strain>
    </source>
</reference>
<dbReference type="RefSeq" id="WP_190110332.1">
    <property type="nucleotide sequence ID" value="NZ_BMVB01000008.1"/>
</dbReference>
<gene>
    <name evidence="1" type="ORF">GCM10010507_30780</name>
</gene>
<dbReference type="Proteomes" id="UP000646244">
    <property type="component" value="Unassembled WGS sequence"/>
</dbReference>
<reference evidence="1" key="1">
    <citation type="journal article" date="2014" name="Int. J. Syst. Evol. Microbiol.">
        <title>Complete genome sequence of Corynebacterium casei LMG S-19264T (=DSM 44701T), isolated from a smear-ripened cheese.</title>
        <authorList>
            <consortium name="US DOE Joint Genome Institute (JGI-PGF)"/>
            <person name="Walter F."/>
            <person name="Albersmeier A."/>
            <person name="Kalinowski J."/>
            <person name="Ruckert C."/>
        </authorList>
    </citation>
    <scope>NUCLEOTIDE SEQUENCE</scope>
    <source>
        <strain evidence="1">JCM 4633</strain>
    </source>
</reference>
<dbReference type="AlphaFoldDB" id="A0A918WJV2"/>
<sequence>MIHMTETLALHTVEGFLEPDETAHVVKVLDDHLEATRWAPARPSDGLVAPAAVQEILAAAVRRALPSIRRVFPSVAAATPWDYHDLRPGDRIEPHVHGISDPEHRPQRVARVAFHLQEAEQGGEFYVDTCASDALWTDRTAGPGSAFVPGTRFVQEISHHAGPQTVAALAGIPRTRWTSAPPAGTAVVYGAQLVHGVATVREGRLRKLITNLLDEDLSPRPPRTG</sequence>
<dbReference type="EMBL" id="BMVB01000008">
    <property type="protein sequence ID" value="GHC52482.1"/>
    <property type="molecule type" value="Genomic_DNA"/>
</dbReference>